<proteinExistence type="predicted"/>
<accession>A0A1G5XYG5</accession>
<organism evidence="1 2">
    <name type="scientific">Algoriphagus alkaliphilus</name>
    <dbReference type="NCBI Taxonomy" id="279824"/>
    <lineage>
        <taxon>Bacteria</taxon>
        <taxon>Pseudomonadati</taxon>
        <taxon>Bacteroidota</taxon>
        <taxon>Cytophagia</taxon>
        <taxon>Cytophagales</taxon>
        <taxon>Cyclobacteriaceae</taxon>
        <taxon>Algoriphagus</taxon>
    </lineage>
</organism>
<dbReference type="EMBL" id="FMXE01000012">
    <property type="protein sequence ID" value="SDA74986.1"/>
    <property type="molecule type" value="Genomic_DNA"/>
</dbReference>
<sequence>MVKWFKSRKTPSPNFLYIPLVKTLFINCFLILFFAGNTFAQKVVINLDPKGISPKETEYRVLEVLDHRIQKAAIGEVFNQTAQKSPVSINGNLEQVATRFFTKITNPKDSAQLIQIRIFELELKESFDREQRLYQGDVQLALGFYVKGSGEPEHLLDYLGTTQYRRSDFRMDRVEEIVNKLFQNSLEYFDNWYKSQNMSNRALAKSIRLDIIEPNLVSTPDKVYYEPSRSLTWEDFKARPSSLSKNNATIFASFSVQGISLMDAGSVVQNLEISVYMLPYQSWVKDPSAYGLNHEQRHFDVVRVVADRLIHKLKTTNLDLDFYQARITEAYLDAYREMNRLQEFYDKQTQNGINTTEQEKWNQWIDEALAGDWKWIEELLGSGRR</sequence>
<evidence type="ECO:0000313" key="1">
    <source>
        <dbReference type="EMBL" id="SDA74986.1"/>
    </source>
</evidence>
<name>A0A1G5XYG5_9BACT</name>
<evidence type="ECO:0000313" key="2">
    <source>
        <dbReference type="Proteomes" id="UP000198756"/>
    </source>
</evidence>
<dbReference type="Proteomes" id="UP000198756">
    <property type="component" value="Unassembled WGS sequence"/>
</dbReference>
<dbReference type="STRING" id="279824.SAMN03080617_02088"/>
<gene>
    <name evidence="1" type="ORF">SAMN03080617_02088</name>
</gene>
<dbReference type="AlphaFoldDB" id="A0A1G5XYG5"/>
<keyword evidence="2" id="KW-1185">Reference proteome</keyword>
<evidence type="ECO:0008006" key="3">
    <source>
        <dbReference type="Google" id="ProtNLM"/>
    </source>
</evidence>
<protein>
    <recommendedName>
        <fullName evidence="3">DUF922 domain-containing protein</fullName>
    </recommendedName>
</protein>
<reference evidence="2" key="1">
    <citation type="submission" date="2016-10" db="EMBL/GenBank/DDBJ databases">
        <authorList>
            <person name="Varghese N."/>
            <person name="Submissions S."/>
        </authorList>
    </citation>
    <scope>NUCLEOTIDE SEQUENCE [LARGE SCALE GENOMIC DNA]</scope>
    <source>
        <strain evidence="2">DSM 22703</strain>
    </source>
</reference>